<evidence type="ECO:0000256" key="5">
    <source>
        <dbReference type="ARBA" id="ARBA00023136"/>
    </source>
</evidence>
<keyword evidence="8" id="KW-1185">Reference proteome</keyword>
<evidence type="ECO:0000313" key="7">
    <source>
        <dbReference type="EMBL" id="MDO5977231.1"/>
    </source>
</evidence>
<dbReference type="Proteomes" id="UP001176806">
    <property type="component" value="Unassembled WGS sequence"/>
</dbReference>
<evidence type="ECO:0000256" key="6">
    <source>
        <dbReference type="SAM" id="Phobius"/>
    </source>
</evidence>
<protein>
    <submittedName>
        <fullName evidence="7">MFS transporter</fullName>
    </submittedName>
</protein>
<comment type="caution">
    <text evidence="7">The sequence shown here is derived from an EMBL/GenBank/DDBJ whole genome shotgun (WGS) entry which is preliminary data.</text>
</comment>
<dbReference type="Pfam" id="PF07690">
    <property type="entry name" value="MFS_1"/>
    <property type="match status" value="1"/>
</dbReference>
<feature type="transmembrane region" description="Helical" evidence="6">
    <location>
        <begin position="140"/>
        <end position="159"/>
    </location>
</feature>
<feature type="transmembrane region" description="Helical" evidence="6">
    <location>
        <begin position="213"/>
        <end position="239"/>
    </location>
</feature>
<dbReference type="PANTHER" id="PTHR23513:SF6">
    <property type="entry name" value="MAJOR FACILITATOR SUPERFAMILY ASSOCIATED DOMAIN-CONTAINING PROTEIN"/>
    <property type="match status" value="1"/>
</dbReference>
<feature type="transmembrane region" description="Helical" evidence="6">
    <location>
        <begin position="277"/>
        <end position="294"/>
    </location>
</feature>
<keyword evidence="4 6" id="KW-1133">Transmembrane helix</keyword>
<accession>A0ABT8WWH0</accession>
<evidence type="ECO:0000256" key="4">
    <source>
        <dbReference type="ARBA" id="ARBA00022989"/>
    </source>
</evidence>
<name>A0ABT8WWH0_9FLAO</name>
<feature type="transmembrane region" description="Helical" evidence="6">
    <location>
        <begin position="300"/>
        <end position="319"/>
    </location>
</feature>
<dbReference type="RefSeq" id="WP_303304560.1">
    <property type="nucleotide sequence ID" value="NZ_BAABDA010000053.1"/>
</dbReference>
<feature type="transmembrane region" description="Helical" evidence="6">
    <location>
        <begin position="7"/>
        <end position="30"/>
    </location>
</feature>
<evidence type="ECO:0000256" key="2">
    <source>
        <dbReference type="ARBA" id="ARBA00022475"/>
    </source>
</evidence>
<organism evidence="7 8">
    <name type="scientific">Flavivirga jejuensis</name>
    <dbReference type="NCBI Taxonomy" id="870487"/>
    <lineage>
        <taxon>Bacteria</taxon>
        <taxon>Pseudomonadati</taxon>
        <taxon>Bacteroidota</taxon>
        <taxon>Flavobacteriia</taxon>
        <taxon>Flavobacteriales</taxon>
        <taxon>Flavobacteriaceae</taxon>
        <taxon>Flavivirga</taxon>
    </lineage>
</organism>
<evidence type="ECO:0000256" key="1">
    <source>
        <dbReference type="ARBA" id="ARBA00004651"/>
    </source>
</evidence>
<keyword evidence="3 6" id="KW-0812">Transmembrane</keyword>
<feature type="transmembrane region" description="Helical" evidence="6">
    <location>
        <begin position="165"/>
        <end position="186"/>
    </location>
</feature>
<feature type="transmembrane region" description="Helical" evidence="6">
    <location>
        <begin position="71"/>
        <end position="90"/>
    </location>
</feature>
<dbReference type="EMBL" id="JAUOEL010000016">
    <property type="protein sequence ID" value="MDO5977231.1"/>
    <property type="molecule type" value="Genomic_DNA"/>
</dbReference>
<sequence length="442" mass="48771">MKKYLVYTALIMISLLGTDLTDFALSVWVLNQPGGAIKSYSVIWFFEAAPGVFLAPFIGGFVDRWSKKKMIIYGQLVAGIGSVVLMFLHFNGQLLPWHIMVVSGIGSIASMFVFSAFYVATTALVPKDKLMKAQGISTSIYAAISMGVPIAAPVLYKMIGMSSIFFIDAVTFLVSIGAFLIVRFVALPKSEEQFSLQNDLKVVKRFLQERKGIVHLFVFFFIGNFLMGLVQVLFTPLILDFSNEYVLGAVLSVVGIGAVVGGIVMGSGKSFKRPIRAILFINILVGIILSCLWIDTNPYVLAFGGMLIVLLFTVMEVINDAFFQTVVPVKMLGRLSGFEGLIVGGAAPLSFLFAGVLVDYLKKNLNYFSEEQLHYFPGTGITMSIMIIFSISGIFLILVSSLYSRYKPVKSLDILYNTEIKEEIKQKEKEAAIPEINHSEIY</sequence>
<comment type="subcellular location">
    <subcellularLocation>
        <location evidence="1">Cell membrane</location>
        <topology evidence="1">Multi-pass membrane protein</topology>
    </subcellularLocation>
</comment>
<feature type="transmembrane region" description="Helical" evidence="6">
    <location>
        <begin position="42"/>
        <end position="62"/>
    </location>
</feature>
<dbReference type="InterPro" id="IPR036259">
    <property type="entry name" value="MFS_trans_sf"/>
</dbReference>
<dbReference type="InterPro" id="IPR011701">
    <property type="entry name" value="MFS"/>
</dbReference>
<keyword evidence="2" id="KW-1003">Cell membrane</keyword>
<feature type="transmembrane region" description="Helical" evidence="6">
    <location>
        <begin position="381"/>
        <end position="403"/>
    </location>
</feature>
<proteinExistence type="predicted"/>
<feature type="transmembrane region" description="Helical" evidence="6">
    <location>
        <begin position="245"/>
        <end position="265"/>
    </location>
</feature>
<dbReference type="SUPFAM" id="SSF103473">
    <property type="entry name" value="MFS general substrate transporter"/>
    <property type="match status" value="1"/>
</dbReference>
<keyword evidence="5 6" id="KW-0472">Membrane</keyword>
<feature type="transmembrane region" description="Helical" evidence="6">
    <location>
        <begin position="340"/>
        <end position="361"/>
    </location>
</feature>
<evidence type="ECO:0000256" key="3">
    <source>
        <dbReference type="ARBA" id="ARBA00022692"/>
    </source>
</evidence>
<evidence type="ECO:0000313" key="8">
    <source>
        <dbReference type="Proteomes" id="UP001176806"/>
    </source>
</evidence>
<dbReference type="CDD" id="cd06173">
    <property type="entry name" value="MFS_MefA_like"/>
    <property type="match status" value="1"/>
</dbReference>
<reference evidence="7" key="1">
    <citation type="submission" date="2023-07" db="EMBL/GenBank/DDBJ databases">
        <title>Two novel species in the genus Flavivirga.</title>
        <authorList>
            <person name="Kwon K."/>
        </authorList>
    </citation>
    <scope>NUCLEOTIDE SEQUENCE</scope>
    <source>
        <strain evidence="7">KACC 14158</strain>
    </source>
</reference>
<gene>
    <name evidence="7" type="ORF">Q4Q40_23810</name>
</gene>
<feature type="transmembrane region" description="Helical" evidence="6">
    <location>
        <begin position="96"/>
        <end position="119"/>
    </location>
</feature>
<dbReference type="PANTHER" id="PTHR23513">
    <property type="entry name" value="INTEGRAL MEMBRANE EFFLUX PROTEIN-RELATED"/>
    <property type="match status" value="1"/>
</dbReference>
<dbReference type="Gene3D" id="1.20.1250.20">
    <property type="entry name" value="MFS general substrate transporter like domains"/>
    <property type="match status" value="1"/>
</dbReference>